<dbReference type="Proteomes" id="UP001596435">
    <property type="component" value="Unassembled WGS sequence"/>
</dbReference>
<protein>
    <submittedName>
        <fullName evidence="1">SMI1/KNR4 family protein</fullName>
    </submittedName>
</protein>
<keyword evidence="2" id="KW-1185">Reference proteome</keyword>
<accession>A0ABW2FRS0</accession>
<evidence type="ECO:0000313" key="2">
    <source>
        <dbReference type="Proteomes" id="UP001596435"/>
    </source>
</evidence>
<dbReference type="EMBL" id="JBHTAJ010000005">
    <property type="protein sequence ID" value="MFC7178727.1"/>
    <property type="molecule type" value="Genomic_DNA"/>
</dbReference>
<sequence length="239" mass="26720">MVDGPDVSVALRGVQTPSQALGFVRWFADAWLGRPLQPADGCTEDELASVETDLGFRLPTALRQGYALFGRRDDLTRQQGPLIPPAGLCIDNALNGILVFRRENQDCAFWGIPVDEIERDDPPVLVESHRGWVPFLDRMSLAWVELVLSESLFEAGSRYDACELPQALLPGLRTHYTRVDLPDHPMWVGDDDSPLRWYAAPGRLVRRDGIQDLSWIHAHGRTAADLESVRTELPGPWVC</sequence>
<name>A0ABW2FRS0_9ACTN</name>
<gene>
    <name evidence="1" type="ORF">ACFQMG_04000</name>
</gene>
<dbReference type="RefSeq" id="WP_380230443.1">
    <property type="nucleotide sequence ID" value="NZ_JBHSVH010000002.1"/>
</dbReference>
<organism evidence="1 2">
    <name type="scientific">Kitasatospora paranensis</name>
    <dbReference type="NCBI Taxonomy" id="258053"/>
    <lineage>
        <taxon>Bacteria</taxon>
        <taxon>Bacillati</taxon>
        <taxon>Actinomycetota</taxon>
        <taxon>Actinomycetes</taxon>
        <taxon>Kitasatosporales</taxon>
        <taxon>Streptomycetaceae</taxon>
        <taxon>Kitasatospora</taxon>
    </lineage>
</organism>
<evidence type="ECO:0000313" key="1">
    <source>
        <dbReference type="EMBL" id="MFC7178727.1"/>
    </source>
</evidence>
<comment type="caution">
    <text evidence="1">The sequence shown here is derived from an EMBL/GenBank/DDBJ whole genome shotgun (WGS) entry which is preliminary data.</text>
</comment>
<reference evidence="2" key="1">
    <citation type="journal article" date="2019" name="Int. J. Syst. Evol. Microbiol.">
        <title>The Global Catalogue of Microorganisms (GCM) 10K type strain sequencing project: providing services to taxonomists for standard genome sequencing and annotation.</title>
        <authorList>
            <consortium name="The Broad Institute Genomics Platform"/>
            <consortium name="The Broad Institute Genome Sequencing Center for Infectious Disease"/>
            <person name="Wu L."/>
            <person name="Ma J."/>
        </authorList>
    </citation>
    <scope>NUCLEOTIDE SEQUENCE [LARGE SCALE GENOMIC DNA]</scope>
    <source>
        <strain evidence="2">CGMCC 1.12859</strain>
    </source>
</reference>
<proteinExistence type="predicted"/>